<comment type="caution">
    <text evidence="6">The sequence shown here is derived from an EMBL/GenBank/DDBJ whole genome shotgun (WGS) entry which is preliminary data.</text>
</comment>
<dbReference type="FunFam" id="2.60.40.420:FF:000003">
    <property type="entry name" value="Blue copper"/>
    <property type="match status" value="1"/>
</dbReference>
<dbReference type="InterPro" id="IPR008972">
    <property type="entry name" value="Cupredoxin"/>
</dbReference>
<evidence type="ECO:0000256" key="3">
    <source>
        <dbReference type="SAM" id="MobiDB-lite"/>
    </source>
</evidence>
<keyword evidence="7" id="KW-1185">Reference proteome</keyword>
<dbReference type="PANTHER" id="PTHR33021">
    <property type="entry name" value="BLUE COPPER PROTEIN"/>
    <property type="match status" value="1"/>
</dbReference>
<dbReference type="Pfam" id="PF02298">
    <property type="entry name" value="Cu_bind_like"/>
    <property type="match status" value="1"/>
</dbReference>
<dbReference type="SUPFAM" id="SSF49503">
    <property type="entry name" value="Cupredoxins"/>
    <property type="match status" value="1"/>
</dbReference>
<dbReference type="PANTHER" id="PTHR33021:SF492">
    <property type="entry name" value="UCLACYANIN 1"/>
    <property type="match status" value="1"/>
</dbReference>
<evidence type="ECO:0000313" key="6">
    <source>
        <dbReference type="EMBL" id="KAK9284888.1"/>
    </source>
</evidence>
<evidence type="ECO:0000256" key="1">
    <source>
        <dbReference type="ARBA" id="ARBA00022723"/>
    </source>
</evidence>
<keyword evidence="2" id="KW-0325">Glycoprotein</keyword>
<organism evidence="6 7">
    <name type="scientific">Liquidambar formosana</name>
    <name type="common">Formosan gum</name>
    <dbReference type="NCBI Taxonomy" id="63359"/>
    <lineage>
        <taxon>Eukaryota</taxon>
        <taxon>Viridiplantae</taxon>
        <taxon>Streptophyta</taxon>
        <taxon>Embryophyta</taxon>
        <taxon>Tracheophyta</taxon>
        <taxon>Spermatophyta</taxon>
        <taxon>Magnoliopsida</taxon>
        <taxon>eudicotyledons</taxon>
        <taxon>Gunneridae</taxon>
        <taxon>Pentapetalae</taxon>
        <taxon>Saxifragales</taxon>
        <taxon>Altingiaceae</taxon>
        <taxon>Liquidambar</taxon>
    </lineage>
</organism>
<keyword evidence="1" id="KW-0479">Metal-binding</keyword>
<dbReference type="CDD" id="cd04216">
    <property type="entry name" value="Phytocyanin"/>
    <property type="match status" value="1"/>
</dbReference>
<dbReference type="AlphaFoldDB" id="A0AAP0X480"/>
<feature type="compositionally biased region" description="Pro residues" evidence="3">
    <location>
        <begin position="127"/>
        <end position="146"/>
    </location>
</feature>
<dbReference type="GO" id="GO:0005886">
    <property type="term" value="C:plasma membrane"/>
    <property type="evidence" value="ECO:0007669"/>
    <property type="project" value="TreeGrafter"/>
</dbReference>
<feature type="signal peptide" evidence="4">
    <location>
        <begin position="1"/>
        <end position="22"/>
    </location>
</feature>
<evidence type="ECO:0000256" key="2">
    <source>
        <dbReference type="ARBA" id="ARBA00023180"/>
    </source>
</evidence>
<dbReference type="InterPro" id="IPR003245">
    <property type="entry name" value="Phytocyanin_dom"/>
</dbReference>
<feature type="domain" description="Phytocyanin" evidence="5">
    <location>
        <begin position="23"/>
        <end position="122"/>
    </location>
</feature>
<evidence type="ECO:0000256" key="4">
    <source>
        <dbReference type="SAM" id="SignalP"/>
    </source>
</evidence>
<feature type="compositionally biased region" description="Pro residues" evidence="3">
    <location>
        <begin position="166"/>
        <end position="184"/>
    </location>
</feature>
<evidence type="ECO:0000313" key="7">
    <source>
        <dbReference type="Proteomes" id="UP001415857"/>
    </source>
</evidence>
<dbReference type="EMBL" id="JBBPBK010000005">
    <property type="protein sequence ID" value="KAK9284888.1"/>
    <property type="molecule type" value="Genomic_DNA"/>
</dbReference>
<proteinExistence type="predicted"/>
<evidence type="ECO:0000259" key="5">
    <source>
        <dbReference type="PROSITE" id="PS51485"/>
    </source>
</evidence>
<sequence length="247" mass="25469">MAMLRTFFSLAVSAMLIELAMAANYTVGGSNAGWDTSTDLKTWASSQSFLVGDNLIFQYSPNHDVVEVGKSDYDSCQASNPVQSYSSSPTTIPLSSPGKRYFICGTIGHCSQGMKVEVNTLAASSPSTPPPVSSVSPPAPSPPPETSAPQPTLSTPPPVSSVSPPASSPPPETSAPLPTLPPESAPTKSPSSPTKSPTASPTSSPRVPTTESRTNIPSIGSSPQPSPASAYRLVMGFGFVMMVLLAL</sequence>
<feature type="compositionally biased region" description="Low complexity" evidence="3">
    <location>
        <begin position="185"/>
        <end position="229"/>
    </location>
</feature>
<dbReference type="Proteomes" id="UP001415857">
    <property type="component" value="Unassembled WGS sequence"/>
</dbReference>
<keyword evidence="4" id="KW-0732">Signal</keyword>
<feature type="region of interest" description="Disordered" evidence="3">
    <location>
        <begin position="121"/>
        <end position="229"/>
    </location>
</feature>
<dbReference type="GO" id="GO:0046872">
    <property type="term" value="F:metal ion binding"/>
    <property type="evidence" value="ECO:0007669"/>
    <property type="project" value="UniProtKB-KW"/>
</dbReference>
<dbReference type="PROSITE" id="PS51485">
    <property type="entry name" value="PHYTOCYANIN"/>
    <property type="match status" value="1"/>
</dbReference>
<dbReference type="GO" id="GO:0009055">
    <property type="term" value="F:electron transfer activity"/>
    <property type="evidence" value="ECO:0007669"/>
    <property type="project" value="InterPro"/>
</dbReference>
<protein>
    <recommendedName>
        <fullName evidence="5">Phytocyanin domain-containing protein</fullName>
    </recommendedName>
</protein>
<dbReference type="Gene3D" id="2.60.40.420">
    <property type="entry name" value="Cupredoxins - blue copper proteins"/>
    <property type="match status" value="1"/>
</dbReference>
<feature type="chain" id="PRO_5043026409" description="Phytocyanin domain-containing protein" evidence="4">
    <location>
        <begin position="23"/>
        <end position="247"/>
    </location>
</feature>
<accession>A0AAP0X480</accession>
<dbReference type="InterPro" id="IPR039391">
    <property type="entry name" value="Phytocyanin-like"/>
</dbReference>
<name>A0AAP0X480_LIQFO</name>
<gene>
    <name evidence="6" type="ORF">L1049_024069</name>
</gene>
<reference evidence="6 7" key="1">
    <citation type="journal article" date="2024" name="Plant J.">
        <title>Genome sequences and population genomics reveal climatic adaptation and genomic divergence between two closely related sweetgum species.</title>
        <authorList>
            <person name="Xu W.Q."/>
            <person name="Ren C.Q."/>
            <person name="Zhang X.Y."/>
            <person name="Comes H.P."/>
            <person name="Liu X.H."/>
            <person name="Li Y.G."/>
            <person name="Kettle C.J."/>
            <person name="Jalonen R."/>
            <person name="Gaisberger H."/>
            <person name="Ma Y.Z."/>
            <person name="Qiu Y.X."/>
        </authorList>
    </citation>
    <scope>NUCLEOTIDE SEQUENCE [LARGE SCALE GENOMIC DNA]</scope>
    <source>
        <strain evidence="6">Hangzhou</strain>
    </source>
</reference>